<dbReference type="Proteomes" id="UP001383192">
    <property type="component" value="Unassembled WGS sequence"/>
</dbReference>
<proteinExistence type="predicted"/>
<feature type="compositionally biased region" description="Low complexity" evidence="1">
    <location>
        <begin position="326"/>
        <end position="344"/>
    </location>
</feature>
<evidence type="ECO:0000313" key="3">
    <source>
        <dbReference type="Proteomes" id="UP001383192"/>
    </source>
</evidence>
<feature type="region of interest" description="Disordered" evidence="1">
    <location>
        <begin position="299"/>
        <end position="446"/>
    </location>
</feature>
<evidence type="ECO:0000313" key="2">
    <source>
        <dbReference type="EMBL" id="KAK7040192.1"/>
    </source>
</evidence>
<dbReference type="PANTHER" id="PTHR40132:SF1">
    <property type="entry name" value="PRE-MRNA-SPLICING FACTOR 38B"/>
    <property type="match status" value="1"/>
</dbReference>
<accession>A0AAW0CNY2</accession>
<feature type="region of interest" description="Disordered" evidence="1">
    <location>
        <begin position="132"/>
        <end position="158"/>
    </location>
</feature>
<name>A0AAW0CNY2_9AGAR</name>
<dbReference type="PANTHER" id="PTHR40132">
    <property type="entry name" value="PRE-MRNA-SPLICING FACTOR 38B"/>
    <property type="match status" value="1"/>
</dbReference>
<organism evidence="2 3">
    <name type="scientific">Paramarasmius palmivorus</name>
    <dbReference type="NCBI Taxonomy" id="297713"/>
    <lineage>
        <taxon>Eukaryota</taxon>
        <taxon>Fungi</taxon>
        <taxon>Dikarya</taxon>
        <taxon>Basidiomycota</taxon>
        <taxon>Agaricomycotina</taxon>
        <taxon>Agaricomycetes</taxon>
        <taxon>Agaricomycetidae</taxon>
        <taxon>Agaricales</taxon>
        <taxon>Marasmiineae</taxon>
        <taxon>Marasmiaceae</taxon>
        <taxon>Paramarasmius</taxon>
    </lineage>
</organism>
<evidence type="ECO:0000256" key="1">
    <source>
        <dbReference type="SAM" id="MobiDB-lite"/>
    </source>
</evidence>
<reference evidence="2 3" key="1">
    <citation type="submission" date="2024-01" db="EMBL/GenBank/DDBJ databases">
        <title>A draft genome for a cacao thread blight-causing isolate of Paramarasmius palmivorus.</title>
        <authorList>
            <person name="Baruah I.K."/>
            <person name="Bukari Y."/>
            <person name="Amoako-Attah I."/>
            <person name="Meinhardt L.W."/>
            <person name="Bailey B.A."/>
            <person name="Cohen S.P."/>
        </authorList>
    </citation>
    <scope>NUCLEOTIDE SEQUENCE [LARGE SCALE GENOMIC DNA]</scope>
    <source>
        <strain evidence="2 3">GH-12</strain>
    </source>
</reference>
<dbReference type="AlphaFoldDB" id="A0AAW0CNY2"/>
<keyword evidence="3" id="KW-1185">Reference proteome</keyword>
<gene>
    <name evidence="2" type="ORF">VNI00_009998</name>
</gene>
<comment type="caution">
    <text evidence="2">The sequence shown here is derived from an EMBL/GenBank/DDBJ whole genome shotgun (WGS) entry which is preliminary data.</text>
</comment>
<protein>
    <submittedName>
        <fullName evidence="2">Uncharacterized protein</fullName>
    </submittedName>
</protein>
<feature type="compositionally biased region" description="Basic and acidic residues" evidence="1">
    <location>
        <begin position="143"/>
        <end position="158"/>
    </location>
</feature>
<dbReference type="EMBL" id="JAYKXP010000038">
    <property type="protein sequence ID" value="KAK7040192.1"/>
    <property type="molecule type" value="Genomic_DNA"/>
</dbReference>
<feature type="compositionally biased region" description="Basic and acidic residues" evidence="1">
    <location>
        <begin position="345"/>
        <end position="355"/>
    </location>
</feature>
<sequence>MSNSLSSVVSTLVRAQMGSSVSQTVTDDDLDRHVRELLVRDAKKRAEKYGQQGIRAYLSSGLSDSNAPKTNKRFLSSIIRSTDDHNKTVLRAQARAAEEIKRERRENEIRERKVRAEEAVAAEKSRRLDKRFNDSEGIGRPGTEMKRTKAEKKTKVTRGTEIDTGEVEGIAILDHVLTNEKETDTNAIEGLLTSVYGAGRDIQAPRSVITSATDPGHQKIRETKRIWIIHVLMKLQPENIGHTMKNVPRNVKVADPGRPLRLVGLKAKVLVVNVQGTKRTAKINTRRVRHVLIPERKDKKKRYALSSDSEEDIEDRERTRTRRKSPSPSSPDSSSRSHSTTSPSKARDSKDREAELAQLVRSTRKEQPEDEFVVGSSRDNRNAPSKTSSSDAVSNHSTSPEPKSRASTTHSSVRRNASSSTLSDRDDDDDDRPDPPVQLPSKMDRYFEESYDPRLDVAPLSMPKVPATGLIDNAEFEGWDAMLELIRMRREDKAEKKRLERMGLSKDEIKQTVYGTSTAVAGQSNTSGVRDRWNSEGNSIMDIQYKKRGAVREWDLGKEGF</sequence>
<feature type="compositionally biased region" description="Polar residues" evidence="1">
    <location>
        <begin position="382"/>
        <end position="422"/>
    </location>
</feature>